<evidence type="ECO:0000313" key="4">
    <source>
        <dbReference type="Proteomes" id="UP001415857"/>
    </source>
</evidence>
<name>A0AAP0RZ11_LIQFO</name>
<evidence type="ECO:0000313" key="2">
    <source>
        <dbReference type="EMBL" id="KAK9284177.1"/>
    </source>
</evidence>
<protein>
    <submittedName>
        <fullName evidence="2">Uncharacterized protein</fullName>
    </submittedName>
</protein>
<dbReference type="EMBL" id="JBBPBK010000005">
    <property type="protein sequence ID" value="KAK9285979.1"/>
    <property type="molecule type" value="Genomic_DNA"/>
</dbReference>
<evidence type="ECO:0000256" key="1">
    <source>
        <dbReference type="SAM" id="MobiDB-lite"/>
    </source>
</evidence>
<dbReference type="PANTHER" id="PTHR33526">
    <property type="entry name" value="OS07G0123800 PROTEIN"/>
    <property type="match status" value="1"/>
</dbReference>
<sequence length="156" mass="17136">MANQARDIKESKLSRCLKAPIRILTKARDFYIRSMLVCDGSVMGLPTGQVTTLPKSFSVNSSKSNNDEDLRELVRAASTRSLGKKVELDLLRRQQPVTGKSSPASGPNNVPRSASVGIGRIDEDAPCEFGEDVKVKTDVYPRSRSYAVSSRRNGMF</sequence>
<reference evidence="2 4" key="1">
    <citation type="journal article" date="2024" name="Plant J.">
        <title>Genome sequences and population genomics reveal climatic adaptation and genomic divergence between two closely related sweetgum species.</title>
        <authorList>
            <person name="Xu W.Q."/>
            <person name="Ren C.Q."/>
            <person name="Zhang X.Y."/>
            <person name="Comes H.P."/>
            <person name="Liu X.H."/>
            <person name="Li Y.G."/>
            <person name="Kettle C.J."/>
            <person name="Jalonen R."/>
            <person name="Gaisberger H."/>
            <person name="Ma Y.Z."/>
            <person name="Qiu Y.X."/>
        </authorList>
    </citation>
    <scope>NUCLEOTIDE SEQUENCE [LARGE SCALE GENOMIC DNA]</scope>
    <source>
        <strain evidence="2">Hangzhou</strain>
    </source>
</reference>
<dbReference type="Proteomes" id="UP001415857">
    <property type="component" value="Unassembled WGS sequence"/>
</dbReference>
<keyword evidence="4" id="KW-1185">Reference proteome</keyword>
<proteinExistence type="predicted"/>
<organism evidence="2 4">
    <name type="scientific">Liquidambar formosana</name>
    <name type="common">Formosan gum</name>
    <dbReference type="NCBI Taxonomy" id="63359"/>
    <lineage>
        <taxon>Eukaryota</taxon>
        <taxon>Viridiplantae</taxon>
        <taxon>Streptophyta</taxon>
        <taxon>Embryophyta</taxon>
        <taxon>Tracheophyta</taxon>
        <taxon>Spermatophyta</taxon>
        <taxon>Magnoliopsida</taxon>
        <taxon>eudicotyledons</taxon>
        <taxon>Gunneridae</taxon>
        <taxon>Pentapetalae</taxon>
        <taxon>Saxifragales</taxon>
        <taxon>Altingiaceae</taxon>
        <taxon>Liquidambar</taxon>
    </lineage>
</organism>
<evidence type="ECO:0000313" key="3">
    <source>
        <dbReference type="EMBL" id="KAK9285979.1"/>
    </source>
</evidence>
<dbReference type="AlphaFoldDB" id="A0AAP0RZ11"/>
<reference evidence="2" key="2">
    <citation type="submission" date="2024-04" db="EMBL/GenBank/DDBJ databases">
        <authorList>
            <person name="Xu W."/>
            <person name="Ren C."/>
        </authorList>
    </citation>
    <scope>NUCLEOTIDE SEQUENCE</scope>
    <source>
        <strain evidence="2">Hangzhou</strain>
        <tissue evidence="2">Leaves</tissue>
    </source>
</reference>
<feature type="compositionally biased region" description="Polar residues" evidence="1">
    <location>
        <begin position="95"/>
        <end position="112"/>
    </location>
</feature>
<dbReference type="InterPro" id="IPR016972">
    <property type="entry name" value="UCP031279"/>
</dbReference>
<gene>
    <name evidence="2" type="ORF">L1049_023345</name>
    <name evidence="3" type="ORF">L1049_025181</name>
</gene>
<dbReference type="EMBL" id="JBBPBK010000005">
    <property type="protein sequence ID" value="KAK9284177.1"/>
    <property type="molecule type" value="Genomic_DNA"/>
</dbReference>
<comment type="caution">
    <text evidence="2">The sequence shown here is derived from an EMBL/GenBank/DDBJ whole genome shotgun (WGS) entry which is preliminary data.</text>
</comment>
<accession>A0AAP0RZ11</accession>
<dbReference type="PANTHER" id="PTHR33526:SF4">
    <property type="entry name" value="OS07G0123800 PROTEIN"/>
    <property type="match status" value="1"/>
</dbReference>
<dbReference type="PIRSF" id="PIRSF031279">
    <property type="entry name" value="UCP031279"/>
    <property type="match status" value="1"/>
</dbReference>
<feature type="region of interest" description="Disordered" evidence="1">
    <location>
        <begin position="90"/>
        <end position="117"/>
    </location>
</feature>